<proteinExistence type="predicted"/>
<gene>
    <name evidence="2" type="ORF">GMD30_14450</name>
</gene>
<feature type="transmembrane region" description="Helical" evidence="1">
    <location>
        <begin position="41"/>
        <end position="57"/>
    </location>
</feature>
<protein>
    <recommendedName>
        <fullName evidence="4">DUF3784 domain-containing protein</fullName>
    </recommendedName>
</protein>
<reference evidence="2 3" key="1">
    <citation type="journal article" date="2019" name="Nat. Med.">
        <title>A library of human gut bacterial isolates paired with longitudinal multiomics data enables mechanistic microbiome research.</title>
        <authorList>
            <person name="Poyet M."/>
            <person name="Groussin M."/>
            <person name="Gibbons S.M."/>
            <person name="Avila-Pacheco J."/>
            <person name="Jiang X."/>
            <person name="Kearney S.M."/>
            <person name="Perrotta A.R."/>
            <person name="Berdy B."/>
            <person name="Zhao S."/>
            <person name="Lieberman T.D."/>
            <person name="Swanson P.K."/>
            <person name="Smith M."/>
            <person name="Roesemann S."/>
            <person name="Alexander J.E."/>
            <person name="Rich S.A."/>
            <person name="Livny J."/>
            <person name="Vlamakis H."/>
            <person name="Clish C."/>
            <person name="Bullock K."/>
            <person name="Deik A."/>
            <person name="Scott J."/>
            <person name="Pierce K.A."/>
            <person name="Xavier R.J."/>
            <person name="Alm E.J."/>
        </authorList>
    </citation>
    <scope>NUCLEOTIDE SEQUENCE [LARGE SCALE GENOMIC DNA]</scope>
    <source>
        <strain evidence="2 3">BIOML-A1</strain>
    </source>
</reference>
<dbReference type="RefSeq" id="WP_155177566.1">
    <property type="nucleotide sequence ID" value="NZ_WNAK01000020.1"/>
</dbReference>
<accession>A0A844KQZ5</accession>
<feature type="transmembrane region" description="Helical" evidence="1">
    <location>
        <begin position="5"/>
        <end position="21"/>
    </location>
</feature>
<dbReference type="AlphaFoldDB" id="A0A844KQZ5"/>
<evidence type="ECO:0000313" key="2">
    <source>
        <dbReference type="EMBL" id="MTR82854.1"/>
    </source>
</evidence>
<comment type="caution">
    <text evidence="2">The sequence shown here is derived from an EMBL/GenBank/DDBJ whole genome shotgun (WGS) entry which is preliminary data.</text>
</comment>
<keyword evidence="1" id="KW-0472">Membrane</keyword>
<feature type="transmembrane region" description="Helical" evidence="1">
    <location>
        <begin position="103"/>
        <end position="125"/>
    </location>
</feature>
<dbReference type="EMBL" id="WNAL01000039">
    <property type="protein sequence ID" value="MTR82854.1"/>
    <property type="molecule type" value="Genomic_DNA"/>
</dbReference>
<keyword evidence="1" id="KW-1133">Transmembrane helix</keyword>
<sequence length="127" mass="14822">MRMMVMIIYLLFLICMIVYYGKMMYRNYKKELPLGYGQNKIVYFMILLCIIIGQYTIPSAWGRLSVILIFGVAFFLIYAMIGLHNRKNHSGELFRLYQKEVTTAKRCIIIGIGVVVVALFLVCFIKK</sequence>
<name>A0A844KQZ5_9FIRM</name>
<keyword evidence="1" id="KW-0812">Transmembrane</keyword>
<evidence type="ECO:0000256" key="1">
    <source>
        <dbReference type="SAM" id="Phobius"/>
    </source>
</evidence>
<organism evidence="2 3">
    <name type="scientific">Roseburia faecis</name>
    <dbReference type="NCBI Taxonomy" id="301302"/>
    <lineage>
        <taxon>Bacteria</taxon>
        <taxon>Bacillati</taxon>
        <taxon>Bacillota</taxon>
        <taxon>Clostridia</taxon>
        <taxon>Lachnospirales</taxon>
        <taxon>Lachnospiraceae</taxon>
        <taxon>Roseburia</taxon>
    </lineage>
</organism>
<evidence type="ECO:0000313" key="3">
    <source>
        <dbReference type="Proteomes" id="UP000446657"/>
    </source>
</evidence>
<dbReference type="Proteomes" id="UP000446657">
    <property type="component" value="Unassembled WGS sequence"/>
</dbReference>
<feature type="transmembrane region" description="Helical" evidence="1">
    <location>
        <begin position="64"/>
        <end position="83"/>
    </location>
</feature>
<evidence type="ECO:0008006" key="4">
    <source>
        <dbReference type="Google" id="ProtNLM"/>
    </source>
</evidence>